<dbReference type="InterPro" id="IPR027417">
    <property type="entry name" value="P-loop_NTPase"/>
</dbReference>
<dbReference type="Pfam" id="PF00612">
    <property type="entry name" value="IQ"/>
    <property type="match status" value="2"/>
</dbReference>
<dbReference type="AlphaFoldDB" id="A0A7N0TF68"/>
<dbReference type="CDD" id="cd23767">
    <property type="entry name" value="IQCD"/>
    <property type="match status" value="1"/>
</dbReference>
<dbReference type="OMA" id="EYGHHGR"/>
<dbReference type="Gramene" id="Kaladp0034s0227.1.v1.1">
    <property type="protein sequence ID" value="Kaladp0034s0227.1.v1.1"/>
    <property type="gene ID" value="Kaladp0034s0227.v1.1"/>
</dbReference>
<evidence type="ECO:0000256" key="1">
    <source>
        <dbReference type="ARBA" id="ARBA00022860"/>
    </source>
</evidence>
<keyword evidence="8" id="KW-1185">Reference proteome</keyword>
<evidence type="ECO:0000256" key="5">
    <source>
        <dbReference type="SAM" id="MobiDB-lite"/>
    </source>
</evidence>
<evidence type="ECO:0000313" key="7">
    <source>
        <dbReference type="EnsemblPlants" id="Kaladp0034s0227.1.v1.1"/>
    </source>
</evidence>
<comment type="subunit">
    <text evidence="3">Binds to multiple calmodulin (CaM) in the presence of Ca(2+) and CaM-like proteins.</text>
</comment>
<feature type="compositionally biased region" description="Polar residues" evidence="5">
    <location>
        <begin position="363"/>
        <end position="374"/>
    </location>
</feature>
<feature type="region of interest" description="Disordered" evidence="5">
    <location>
        <begin position="1"/>
        <end position="70"/>
    </location>
</feature>
<dbReference type="InterPro" id="IPR000048">
    <property type="entry name" value="IQ_motif_EF-hand-BS"/>
</dbReference>
<dbReference type="SMART" id="SM00015">
    <property type="entry name" value="IQ"/>
    <property type="match status" value="2"/>
</dbReference>
<comment type="similarity">
    <text evidence="2">Belongs to the IQD family.</text>
</comment>
<feature type="region of interest" description="Disordered" evidence="5">
    <location>
        <begin position="363"/>
        <end position="412"/>
    </location>
</feature>
<dbReference type="Proteomes" id="UP000594263">
    <property type="component" value="Unplaced"/>
</dbReference>
<evidence type="ECO:0000256" key="3">
    <source>
        <dbReference type="ARBA" id="ARBA00024378"/>
    </source>
</evidence>
<dbReference type="Gene3D" id="1.20.5.190">
    <property type="match status" value="1"/>
</dbReference>
<reference evidence="7" key="1">
    <citation type="submission" date="2021-01" db="UniProtKB">
        <authorList>
            <consortium name="EnsemblPlants"/>
        </authorList>
    </citation>
    <scope>IDENTIFICATION</scope>
</reference>
<evidence type="ECO:0000256" key="4">
    <source>
        <dbReference type="ARBA" id="ARBA00045534"/>
    </source>
</evidence>
<sequence length="472" mass="52032">MGKTGKWIKSLLSGKKAEKEKWSTQEAATLVGPGNPTTPISVPPTTPKDKKRWSFRRSSATSNTSGPLNLSSTEAIAGANTLPAAVSIMDSQSEEKKLAMAVAAAKAAAAEAAVAAAKAQAELNRLSMAANERCNPYEHAAAIMIQSTFRSYLARKALRALRGLVKLQALVRGHLVRKQAKATLRCMQALLTVQARVRAQRIQMAGDGKPVDQRRSPHRRAPQDSRPRHSYNDADRSLDENIKIVEMDIGESRGSTKSRKSYSTHSHTEQAEHTFSAYNPPYSMQDEFGISPVPSAMTEMSPRVRSGHFEDLSFNTAQSSPQFHSAFSKPEIPQVPFSFHQSEYPESLNYDCSLFPNYMANTESSRAKARSQSAPKCRPDSYERQPSRRRPSIEGRNVPRGMRMQRSSSQVGSAVQGYNYPWSIKLDQSNASLKASECGSTSTVLTTNTYCRSVAGHNPNMNRYNEYVNPPL</sequence>
<name>A0A7N0TF68_KALFE</name>
<feature type="compositionally biased region" description="Basic and acidic residues" evidence="5">
    <location>
        <begin position="377"/>
        <end position="386"/>
    </location>
</feature>
<dbReference type="PANTHER" id="PTHR32295">
    <property type="entry name" value="IQ-DOMAIN 5-RELATED"/>
    <property type="match status" value="1"/>
</dbReference>
<evidence type="ECO:0000259" key="6">
    <source>
        <dbReference type="Pfam" id="PF13178"/>
    </source>
</evidence>
<comment type="function">
    <text evidence="4">May be involved in cooperative interactions with calmodulins or calmodulin-like proteins. Recruits calmodulin proteins to microtubules, thus being a potential scaffold in cellular signaling and trafficking. May associate with nucleic acids and regulate gene expression at the transcriptional or post-transcriptional level.</text>
</comment>
<keyword evidence="1" id="KW-0112">Calmodulin-binding</keyword>
<dbReference type="PROSITE" id="PS50096">
    <property type="entry name" value="IQ"/>
    <property type="match status" value="2"/>
</dbReference>
<organism evidence="7 8">
    <name type="scientific">Kalanchoe fedtschenkoi</name>
    <name type="common">Lavender scallops</name>
    <name type="synonym">South American air plant</name>
    <dbReference type="NCBI Taxonomy" id="63787"/>
    <lineage>
        <taxon>Eukaryota</taxon>
        <taxon>Viridiplantae</taxon>
        <taxon>Streptophyta</taxon>
        <taxon>Embryophyta</taxon>
        <taxon>Tracheophyta</taxon>
        <taxon>Spermatophyta</taxon>
        <taxon>Magnoliopsida</taxon>
        <taxon>eudicotyledons</taxon>
        <taxon>Gunneridae</taxon>
        <taxon>Pentapetalae</taxon>
        <taxon>Saxifragales</taxon>
        <taxon>Crassulaceae</taxon>
        <taxon>Kalanchoe</taxon>
    </lineage>
</organism>
<evidence type="ECO:0000313" key="8">
    <source>
        <dbReference type="Proteomes" id="UP000594263"/>
    </source>
</evidence>
<feature type="compositionally biased region" description="Polar residues" evidence="5">
    <location>
        <begin position="56"/>
        <end position="70"/>
    </location>
</feature>
<dbReference type="EnsemblPlants" id="Kaladp0034s0227.1.v1.1">
    <property type="protein sequence ID" value="Kaladp0034s0227.1.v1.1"/>
    <property type="gene ID" value="Kaladp0034s0227.v1.1"/>
</dbReference>
<dbReference type="PANTHER" id="PTHR32295:SF45">
    <property type="entry name" value="PROTEIN IQ-DOMAIN 19"/>
    <property type="match status" value="1"/>
</dbReference>
<accession>A0A7N0TF68</accession>
<dbReference type="SUPFAM" id="SSF52540">
    <property type="entry name" value="P-loop containing nucleoside triphosphate hydrolases"/>
    <property type="match status" value="1"/>
</dbReference>
<feature type="domain" description="DUF4005" evidence="6">
    <location>
        <begin position="333"/>
        <end position="397"/>
    </location>
</feature>
<protein>
    <recommendedName>
        <fullName evidence="6">DUF4005 domain-containing protein</fullName>
    </recommendedName>
</protein>
<proteinExistence type="inferred from homology"/>
<feature type="compositionally biased region" description="Basic and acidic residues" evidence="5">
    <location>
        <begin position="209"/>
        <end position="246"/>
    </location>
</feature>
<feature type="region of interest" description="Disordered" evidence="5">
    <location>
        <begin position="204"/>
        <end position="275"/>
    </location>
</feature>
<dbReference type="GO" id="GO:0005516">
    <property type="term" value="F:calmodulin binding"/>
    <property type="evidence" value="ECO:0007669"/>
    <property type="project" value="UniProtKB-KW"/>
</dbReference>
<evidence type="ECO:0000256" key="2">
    <source>
        <dbReference type="ARBA" id="ARBA00024341"/>
    </source>
</evidence>
<dbReference type="InterPro" id="IPR025064">
    <property type="entry name" value="DUF4005"/>
</dbReference>
<dbReference type="Pfam" id="PF13178">
    <property type="entry name" value="DUF4005"/>
    <property type="match status" value="1"/>
</dbReference>